<evidence type="ECO:0000256" key="4">
    <source>
        <dbReference type="ARBA" id="ARBA00022771"/>
    </source>
</evidence>
<evidence type="ECO:0000256" key="1">
    <source>
        <dbReference type="ARBA" id="ARBA00004123"/>
    </source>
</evidence>
<keyword evidence="2" id="KW-0479">Metal-binding</keyword>
<dbReference type="PROSITE" id="PS50157">
    <property type="entry name" value="ZINC_FINGER_C2H2_2"/>
    <property type="match status" value="2"/>
</dbReference>
<evidence type="ECO:0000256" key="5">
    <source>
        <dbReference type="ARBA" id="ARBA00022833"/>
    </source>
</evidence>
<dbReference type="GO" id="GO:0000785">
    <property type="term" value="C:chromatin"/>
    <property type="evidence" value="ECO:0007669"/>
    <property type="project" value="TreeGrafter"/>
</dbReference>
<dbReference type="PANTHER" id="PTHR40626">
    <property type="entry name" value="MIP31509P"/>
    <property type="match status" value="1"/>
</dbReference>
<evidence type="ECO:0000256" key="7">
    <source>
        <dbReference type="PROSITE-ProRule" id="PRU00042"/>
    </source>
</evidence>
<evidence type="ECO:0000256" key="2">
    <source>
        <dbReference type="ARBA" id="ARBA00022723"/>
    </source>
</evidence>
<dbReference type="STRING" id="1429867.A0A0G4PML7"/>
<dbReference type="GO" id="GO:0000981">
    <property type="term" value="F:DNA-binding transcription factor activity, RNA polymerase II-specific"/>
    <property type="evidence" value="ECO:0007669"/>
    <property type="project" value="InterPro"/>
</dbReference>
<sequence length="304" mass="34015">MADRKNNMRTNSPADTTMPVTYTPTTHRFSKAKKGKHVHTCQYPSCGKVFTRAEHRRRHELNHNPKASFRCTTRGCKKAFHRADLLARHMERYELEWQPEHCSWTSNTPKPIAIESAVLRRMSMDHGMPLITTSHSHSMSIGSLLAPGNNPHLANNDCPSMWSGIDLPPLPRPALHSQLPESVDDSPFYSSSAETYPSPLSDATFPLTPCSSSSISSTCVSVIGQYPRNILNGHVTSSLLQMHTPLRWAIDDGMPPSHLVPMSKGENMIQPCQYPSPSWSSADYLPYGDQVHSMHQFQPVSWGM</sequence>
<feature type="domain" description="C2H2-type" evidence="9">
    <location>
        <begin position="39"/>
        <end position="68"/>
    </location>
</feature>
<keyword evidence="6" id="KW-0539">Nucleus</keyword>
<dbReference type="GO" id="GO:0000978">
    <property type="term" value="F:RNA polymerase II cis-regulatory region sequence-specific DNA binding"/>
    <property type="evidence" value="ECO:0007669"/>
    <property type="project" value="InterPro"/>
</dbReference>
<dbReference type="InterPro" id="IPR013087">
    <property type="entry name" value="Znf_C2H2_type"/>
</dbReference>
<keyword evidence="3" id="KW-0677">Repeat</keyword>
<protein>
    <submittedName>
        <fullName evidence="10">Zinc finger, C2H2-like</fullName>
    </submittedName>
</protein>
<feature type="region of interest" description="Disordered" evidence="8">
    <location>
        <begin position="1"/>
        <end position="22"/>
    </location>
</feature>
<proteinExistence type="predicted"/>
<accession>A0A0G4PML7</accession>
<dbReference type="GO" id="GO:0005634">
    <property type="term" value="C:nucleus"/>
    <property type="evidence" value="ECO:0007669"/>
    <property type="project" value="UniProtKB-SubCell"/>
</dbReference>
<dbReference type="Gene3D" id="3.30.160.60">
    <property type="entry name" value="Classic Zinc Finger"/>
    <property type="match status" value="1"/>
</dbReference>
<reference evidence="10 11" key="1">
    <citation type="journal article" date="2014" name="Nat. Commun.">
        <title>Multiple recent horizontal transfers of a large genomic region in cheese making fungi.</title>
        <authorList>
            <person name="Cheeseman K."/>
            <person name="Ropars J."/>
            <person name="Renault P."/>
            <person name="Dupont J."/>
            <person name="Gouzy J."/>
            <person name="Branca A."/>
            <person name="Abraham A.L."/>
            <person name="Ceppi M."/>
            <person name="Conseiller E."/>
            <person name="Debuchy R."/>
            <person name="Malagnac F."/>
            <person name="Goarin A."/>
            <person name="Silar P."/>
            <person name="Lacoste S."/>
            <person name="Sallet E."/>
            <person name="Bensimon A."/>
            <person name="Giraud T."/>
            <person name="Brygoo Y."/>
        </authorList>
    </citation>
    <scope>NUCLEOTIDE SEQUENCE [LARGE SCALE GENOMIC DNA]</scope>
    <source>
        <strain evidence="11">FM 013</strain>
    </source>
</reference>
<evidence type="ECO:0000256" key="3">
    <source>
        <dbReference type="ARBA" id="ARBA00022737"/>
    </source>
</evidence>
<dbReference type="InterPro" id="IPR036236">
    <property type="entry name" value="Znf_C2H2_sf"/>
</dbReference>
<evidence type="ECO:0000313" key="10">
    <source>
        <dbReference type="EMBL" id="CRL27388.1"/>
    </source>
</evidence>
<keyword evidence="4 7" id="KW-0863">Zinc-finger</keyword>
<keyword evidence="5" id="KW-0862">Zinc</keyword>
<feature type="domain" description="C2H2-type" evidence="9">
    <location>
        <begin position="69"/>
        <end position="99"/>
    </location>
</feature>
<dbReference type="EMBL" id="HG793155">
    <property type="protein sequence ID" value="CRL27388.1"/>
    <property type="molecule type" value="Genomic_DNA"/>
</dbReference>
<evidence type="ECO:0000256" key="6">
    <source>
        <dbReference type="ARBA" id="ARBA00023242"/>
    </source>
</evidence>
<dbReference type="AlphaFoldDB" id="A0A0G4PML7"/>
<dbReference type="Proteomes" id="UP000053732">
    <property type="component" value="Unassembled WGS sequence"/>
</dbReference>
<evidence type="ECO:0000259" key="9">
    <source>
        <dbReference type="PROSITE" id="PS50157"/>
    </source>
</evidence>
<gene>
    <name evidence="10" type="ORF">PCAMFM013_S022g000068</name>
</gene>
<dbReference type="PROSITE" id="PS00028">
    <property type="entry name" value="ZINC_FINGER_C2H2_1"/>
    <property type="match status" value="1"/>
</dbReference>
<keyword evidence="11" id="KW-1185">Reference proteome</keyword>
<name>A0A0G4PML7_PENC3</name>
<dbReference type="SUPFAM" id="SSF57667">
    <property type="entry name" value="beta-beta-alpha zinc fingers"/>
    <property type="match status" value="1"/>
</dbReference>
<evidence type="ECO:0000313" key="11">
    <source>
        <dbReference type="Proteomes" id="UP000053732"/>
    </source>
</evidence>
<evidence type="ECO:0000256" key="8">
    <source>
        <dbReference type="SAM" id="MobiDB-lite"/>
    </source>
</evidence>
<dbReference type="PANTHER" id="PTHR40626:SF30">
    <property type="entry name" value="FINGER DOMAIN PROTEIN, PUTATIVE (AFU_ORTHOLOGUE AFUA_4G13600)-RELATED"/>
    <property type="match status" value="1"/>
</dbReference>
<dbReference type="SMART" id="SM00355">
    <property type="entry name" value="ZnF_C2H2"/>
    <property type="match status" value="2"/>
</dbReference>
<comment type="subcellular location">
    <subcellularLocation>
        <location evidence="1">Nucleus</location>
    </subcellularLocation>
</comment>
<organism evidence="10 11">
    <name type="scientific">Penicillium camemberti (strain FM 013)</name>
    <dbReference type="NCBI Taxonomy" id="1429867"/>
    <lineage>
        <taxon>Eukaryota</taxon>
        <taxon>Fungi</taxon>
        <taxon>Dikarya</taxon>
        <taxon>Ascomycota</taxon>
        <taxon>Pezizomycotina</taxon>
        <taxon>Eurotiomycetes</taxon>
        <taxon>Eurotiomycetidae</taxon>
        <taxon>Eurotiales</taxon>
        <taxon>Aspergillaceae</taxon>
        <taxon>Penicillium</taxon>
    </lineage>
</organism>
<dbReference type="GO" id="GO:0008270">
    <property type="term" value="F:zinc ion binding"/>
    <property type="evidence" value="ECO:0007669"/>
    <property type="project" value="UniProtKB-KW"/>
</dbReference>
<dbReference type="InterPro" id="IPR051059">
    <property type="entry name" value="VerF-like"/>
</dbReference>